<gene>
    <name evidence="4" type="ORF">BESB_028790</name>
</gene>
<dbReference type="GO" id="GO:0017119">
    <property type="term" value="C:Golgi transport complex"/>
    <property type="evidence" value="ECO:0007669"/>
    <property type="project" value="InterPro"/>
</dbReference>
<feature type="compositionally biased region" description="Basic and acidic residues" evidence="2">
    <location>
        <begin position="187"/>
        <end position="206"/>
    </location>
</feature>
<feature type="coiled-coil region" evidence="1">
    <location>
        <begin position="1210"/>
        <end position="1238"/>
    </location>
</feature>
<accession>A0A2A9M2I4</accession>
<dbReference type="PANTHER" id="PTHR13228">
    <property type="entry name" value="CONSERVED OLIGOMERIC GOLGI COMPLEX COMPONENT 5"/>
    <property type="match status" value="1"/>
</dbReference>
<dbReference type="EMBL" id="NWUJ01000015">
    <property type="protein sequence ID" value="PFH31444.1"/>
    <property type="molecule type" value="Genomic_DNA"/>
</dbReference>
<dbReference type="InterPro" id="IPR019465">
    <property type="entry name" value="Cog5"/>
</dbReference>
<protein>
    <recommendedName>
        <fullName evidence="3">Conserved oligomeric Golgi complex subunit 5 helical domain-containing protein</fullName>
    </recommendedName>
</protein>
<dbReference type="OrthoDB" id="347278at2759"/>
<dbReference type="GeneID" id="40307931"/>
<feature type="compositionally biased region" description="Basic and acidic residues" evidence="2">
    <location>
        <begin position="600"/>
        <end position="609"/>
    </location>
</feature>
<proteinExistence type="predicted"/>
<evidence type="ECO:0000313" key="4">
    <source>
        <dbReference type="EMBL" id="PFH31444.1"/>
    </source>
</evidence>
<feature type="compositionally biased region" description="Low complexity" evidence="2">
    <location>
        <begin position="1313"/>
        <end position="1326"/>
    </location>
</feature>
<keyword evidence="1" id="KW-0175">Coiled coil</keyword>
<feature type="domain" description="Conserved oligomeric Golgi complex subunit 5 helical" evidence="3">
    <location>
        <begin position="381"/>
        <end position="564"/>
    </location>
</feature>
<feature type="region of interest" description="Disordered" evidence="2">
    <location>
        <begin position="1238"/>
        <end position="1273"/>
    </location>
</feature>
<dbReference type="RefSeq" id="XP_029215453.1">
    <property type="nucleotide sequence ID" value="XM_029361553.1"/>
</dbReference>
<dbReference type="KEGG" id="bbes:BESB_028790"/>
<dbReference type="GO" id="GO:0006891">
    <property type="term" value="P:intra-Golgi vesicle-mediated transport"/>
    <property type="evidence" value="ECO:0007669"/>
    <property type="project" value="InterPro"/>
</dbReference>
<organism evidence="4 5">
    <name type="scientific">Besnoitia besnoiti</name>
    <name type="common">Apicomplexan protozoan</name>
    <dbReference type="NCBI Taxonomy" id="94643"/>
    <lineage>
        <taxon>Eukaryota</taxon>
        <taxon>Sar</taxon>
        <taxon>Alveolata</taxon>
        <taxon>Apicomplexa</taxon>
        <taxon>Conoidasida</taxon>
        <taxon>Coccidia</taxon>
        <taxon>Eucoccidiorida</taxon>
        <taxon>Eimeriorina</taxon>
        <taxon>Sarcocystidae</taxon>
        <taxon>Besnoitia</taxon>
    </lineage>
</organism>
<evidence type="ECO:0000256" key="2">
    <source>
        <dbReference type="SAM" id="MobiDB-lite"/>
    </source>
</evidence>
<name>A0A2A9M2I4_BESBE</name>
<keyword evidence="5" id="KW-1185">Reference proteome</keyword>
<feature type="compositionally biased region" description="Basic and acidic residues" evidence="2">
    <location>
        <begin position="1481"/>
        <end position="1490"/>
    </location>
</feature>
<feature type="compositionally biased region" description="Pro residues" evidence="2">
    <location>
        <begin position="1502"/>
        <end position="1513"/>
    </location>
</feature>
<feature type="region of interest" description="Disordered" evidence="2">
    <location>
        <begin position="599"/>
        <end position="636"/>
    </location>
</feature>
<feature type="compositionally biased region" description="Pro residues" evidence="2">
    <location>
        <begin position="1347"/>
        <end position="1357"/>
    </location>
</feature>
<feature type="region of interest" description="Disordered" evidence="2">
    <location>
        <begin position="134"/>
        <end position="168"/>
    </location>
</feature>
<dbReference type="Proteomes" id="UP000224006">
    <property type="component" value="Unassembled WGS sequence"/>
</dbReference>
<dbReference type="InterPro" id="IPR048485">
    <property type="entry name" value="COG5_helical"/>
</dbReference>
<dbReference type="VEuPathDB" id="ToxoDB:BESB_028790"/>
<comment type="caution">
    <text evidence="4">The sequence shown here is derived from an EMBL/GenBank/DDBJ whole genome shotgun (WGS) entry which is preliminary data.</text>
</comment>
<feature type="region of interest" description="Disordered" evidence="2">
    <location>
        <begin position="1295"/>
        <end position="1381"/>
    </location>
</feature>
<feature type="region of interest" description="Disordered" evidence="2">
    <location>
        <begin position="1"/>
        <end position="24"/>
    </location>
</feature>
<reference evidence="4 5" key="1">
    <citation type="submission" date="2017-09" db="EMBL/GenBank/DDBJ databases">
        <title>Genome sequencing of Besnoitia besnoiti strain Bb-Ger1.</title>
        <authorList>
            <person name="Schares G."/>
            <person name="Venepally P."/>
            <person name="Lorenzi H.A."/>
        </authorList>
    </citation>
    <scope>NUCLEOTIDE SEQUENCE [LARGE SCALE GENOMIC DNA]</scope>
    <source>
        <strain evidence="4 5">Bb-Ger1</strain>
    </source>
</reference>
<feature type="region of interest" description="Disordered" evidence="2">
    <location>
        <begin position="187"/>
        <end position="242"/>
    </location>
</feature>
<evidence type="ECO:0000259" key="3">
    <source>
        <dbReference type="Pfam" id="PF20649"/>
    </source>
</evidence>
<evidence type="ECO:0000313" key="5">
    <source>
        <dbReference type="Proteomes" id="UP000224006"/>
    </source>
</evidence>
<dbReference type="Pfam" id="PF20649">
    <property type="entry name" value="COG5_C"/>
    <property type="match status" value="1"/>
</dbReference>
<sequence length="1513" mass="161459">MAGDTPRRRRGSRGPEAEEAPTQAVEISDLLRHLNPTTVGLVLRSLPAGAREVKASNAAPSASEGGARAPALDAANAAAPPESLKSDALSVAVYVHRMVAPGDEGGSAQVADAVQELDFVLKDLDDAIKKTVMLSRGRSSARRREPLGLEGGSDNGRGARASSSATPSEDLPALASLLFLLGKEGAKDGRCRREPDPSEERTRNENGDEEAERMLLQVLRDSDEESEAGEGRGQEALAGGAVGVFPPNEADIDGALLIEKAKEEIDALHAETTHLQTEIDALYNGVEDEIRVASRLLFVEQVLRAALQFLSAFTLLQKESDAATRASRVQKLLSLLHAEHAPPSETATAELPWGALEEKGETRASQAAKSAKGKKSTLALADLRTLAPLVSRVQKEAVHLRTAARHQLLEALETLSSLGLASALDVFCLLGQLWEQVEALLRNLVSGVCTAFPIKPLQAEASKVPPPAPASGSFAYSSSLDASGKSIPPCLSRNRFEKKLTEEVEAFFARLEDRLKRASLADQVLAVGADPVTHCPYTAVLASSGFRSTLSEEAWRASSLHLSGFLRQLAGFASPSTALLSLFERETAARDYRRRRARRRAEEGARSAEEESEGGLSAEGSGAPGRRESEEDPAEREKEINIFTDALAPPQLAVVDATPLVTFLIRSFLRRIDDVARAGALAKAPSETQRGVLLAATSPLRQVYVHLFAARLDALLASLFSPKCLSQLRLFLWRSSLPLASSLLLLPLASFASEAAETRRDGLRDLLRALDPIAHLPSSHDIHAFMATAFQELERARSSTDAELLEQVLDVFEDALDAFILLCGCQLGDGVETVDFVDPSGDRLLRRLPPASPARVRLSKVFALFVGIEDALRSCFERNPHLLLLLLRVPFAGCLSAVPPRREQVLYIASQFLCLAQRVPESGEGPCEEAEEEDDWLLCGVFENEKQLPLARWSTFRDAVAFKRRLVAPLFASIESAAAGVCLSRLSEEISLALAGGVAEGSRGAPERDPRGAEDVEHLAPLCELDRLLRHAQQQFLSLLPPPALVTPLSNLCLSILETLLGHACACDVSEESDRAFVAAVVARGEVLLSAFWASFHKHVRSGSEMLRNVRRLLFADTPFLLHELLEVLTQSGGLSASPASSPLVSTSLPPLLVACHLLWRLAAHRRAPALRPHVLLGLPGASGLRDLARLLALALRAFRPAEGPLKGDGERAEQAAARAAEEARRALRKRLAAAVAQLEGRPPAEGEVDAETPRAPAGRGGRLRERRRRDDARREEELRILLRVARLLHDALQTARGGRAEAATPIRREDALPSSPSANHAAAAAPPRPAPPLDAAGSLPCDAQPLQPPPQLPLQPPQHRLAGEASCPAEREAQRPLGGAETCEAARLSLSGARAAASPFAAAAASPTPPFPAQTLPPQAAVADGAMGGAVALFLNPETRENGCADAAESCSRVALAAELCGGARHAGGGGFEPRGGAWRAREAGREADADQSGSLAARPTLPPPPPLPPMI</sequence>
<feature type="region of interest" description="Disordered" evidence="2">
    <location>
        <begin position="1467"/>
        <end position="1513"/>
    </location>
</feature>
<evidence type="ECO:0000256" key="1">
    <source>
        <dbReference type="SAM" id="Coils"/>
    </source>
</evidence>
<feature type="compositionally biased region" description="Basic and acidic residues" evidence="2">
    <location>
        <begin position="625"/>
        <end position="636"/>
    </location>
</feature>
<dbReference type="PANTHER" id="PTHR13228:SF3">
    <property type="entry name" value="CONSERVED OLIGOMERIC GOLGI COMPLEX SUBUNIT 5"/>
    <property type="match status" value="1"/>
</dbReference>